<keyword evidence="1" id="KW-0812">Transmembrane</keyword>
<feature type="transmembrane region" description="Helical" evidence="1">
    <location>
        <begin position="21"/>
        <end position="47"/>
    </location>
</feature>
<keyword evidence="1" id="KW-0472">Membrane</keyword>
<evidence type="ECO:0000256" key="1">
    <source>
        <dbReference type="SAM" id="Phobius"/>
    </source>
</evidence>
<sequence>NMFSGNLLPMTSNDLLFPKTWRIYSVVISLIDLFYISAIISGFILVLKYESIENTVQDGVTISLVVTIEVFVLLMRMHISRDLVIRLIQKLNDILHFEDETMKYIVHSTLDPLKIPLQFYCIGGESIASGCIFIKKVALDVYMINLILLTTAQYRYIAIKLAKIFRND</sequence>
<name>E2ATP7_CAMFO</name>
<keyword evidence="1" id="KW-1133">Transmembrane helix</keyword>
<organism evidence="3">
    <name type="scientific">Camponotus floridanus</name>
    <name type="common">Florida carpenter ant</name>
    <dbReference type="NCBI Taxonomy" id="104421"/>
    <lineage>
        <taxon>Eukaryota</taxon>
        <taxon>Metazoa</taxon>
        <taxon>Ecdysozoa</taxon>
        <taxon>Arthropoda</taxon>
        <taxon>Hexapoda</taxon>
        <taxon>Insecta</taxon>
        <taxon>Pterygota</taxon>
        <taxon>Neoptera</taxon>
        <taxon>Endopterygota</taxon>
        <taxon>Hymenoptera</taxon>
        <taxon>Apocrita</taxon>
        <taxon>Aculeata</taxon>
        <taxon>Formicoidea</taxon>
        <taxon>Formicidae</taxon>
        <taxon>Formicinae</taxon>
        <taxon>Camponotus</taxon>
    </lineage>
</organism>
<reference evidence="2 3" key="1">
    <citation type="journal article" date="2010" name="Science">
        <title>Genomic comparison of the ants Camponotus floridanus and Harpegnathos saltator.</title>
        <authorList>
            <person name="Bonasio R."/>
            <person name="Zhang G."/>
            <person name="Ye C."/>
            <person name="Mutti N.S."/>
            <person name="Fang X."/>
            <person name="Qin N."/>
            <person name="Donahue G."/>
            <person name="Yang P."/>
            <person name="Li Q."/>
            <person name="Li C."/>
            <person name="Zhang P."/>
            <person name="Huang Z."/>
            <person name="Berger S.L."/>
            <person name="Reinberg D."/>
            <person name="Wang J."/>
            <person name="Liebig J."/>
        </authorList>
    </citation>
    <scope>NUCLEOTIDE SEQUENCE [LARGE SCALE GENOMIC DNA]</scope>
    <source>
        <strain evidence="3">C129</strain>
    </source>
</reference>
<proteinExistence type="predicted"/>
<dbReference type="OrthoDB" id="8185860at2759"/>
<dbReference type="STRING" id="104421.E2ATP7"/>
<feature type="transmembrane region" description="Helical" evidence="1">
    <location>
        <begin position="59"/>
        <end position="79"/>
    </location>
</feature>
<accession>E2ATP7</accession>
<evidence type="ECO:0000313" key="3">
    <source>
        <dbReference type="Proteomes" id="UP000000311"/>
    </source>
</evidence>
<dbReference type="OMA" id="HFALMIT"/>
<dbReference type="InParanoid" id="E2ATP7"/>
<evidence type="ECO:0000313" key="2">
    <source>
        <dbReference type="EMBL" id="EFN63192.1"/>
    </source>
</evidence>
<gene>
    <name evidence="2" type="ORF">EAG_00447</name>
</gene>
<keyword evidence="3" id="KW-1185">Reference proteome</keyword>
<dbReference type="Proteomes" id="UP000000311">
    <property type="component" value="Unassembled WGS sequence"/>
</dbReference>
<feature type="non-terminal residue" evidence="2">
    <location>
        <position position="168"/>
    </location>
</feature>
<dbReference type="EMBL" id="GL442645">
    <property type="protein sequence ID" value="EFN63192.1"/>
    <property type="molecule type" value="Genomic_DNA"/>
</dbReference>
<feature type="non-terminal residue" evidence="2">
    <location>
        <position position="1"/>
    </location>
</feature>
<protein>
    <submittedName>
        <fullName evidence="2">Uncharacterized protein</fullName>
    </submittedName>
</protein>
<dbReference type="AlphaFoldDB" id="E2ATP7"/>